<evidence type="ECO:0000256" key="1">
    <source>
        <dbReference type="SAM" id="MobiDB-lite"/>
    </source>
</evidence>
<dbReference type="PANTHER" id="PTHR33413">
    <property type="entry name" value="EXPRESSED PROTEIN"/>
    <property type="match status" value="1"/>
</dbReference>
<dbReference type="OrthoDB" id="747498at2759"/>
<sequence length="178" mass="20063">MGNCQVTDAAAVVIQHPGGRAERLYWPTSASEVMKNNPGYYVALITLYVPEEKQGGGGTLRLTRVRLLKATDTLLLGQVYRLITSQEVMKAIQARKIEKMKKRQAELRERQQQQQQQQRIGVDDEVAHVGEDGEDKEGSEITDQVAKQERDRHKTSKQSAARPRHWRPSLQSIAETGS</sequence>
<keyword evidence="3" id="KW-1185">Reference proteome</keyword>
<accession>A0A9E7JST9</accession>
<feature type="region of interest" description="Disordered" evidence="1">
    <location>
        <begin position="102"/>
        <end position="178"/>
    </location>
</feature>
<feature type="compositionally biased region" description="Basic and acidic residues" evidence="1">
    <location>
        <begin position="121"/>
        <end position="139"/>
    </location>
</feature>
<proteinExistence type="predicted"/>
<gene>
    <name evidence="2" type="ORF">MUK42_00248</name>
</gene>
<protein>
    <submittedName>
        <fullName evidence="2">Uncharacterized protein</fullName>
    </submittedName>
</protein>
<dbReference type="PANTHER" id="PTHR33413:SF35">
    <property type="entry name" value="OS09G0381600 PROTEIN"/>
    <property type="match status" value="1"/>
</dbReference>
<organism evidence="2 3">
    <name type="scientific">Musa troglodytarum</name>
    <name type="common">fe'i banana</name>
    <dbReference type="NCBI Taxonomy" id="320322"/>
    <lineage>
        <taxon>Eukaryota</taxon>
        <taxon>Viridiplantae</taxon>
        <taxon>Streptophyta</taxon>
        <taxon>Embryophyta</taxon>
        <taxon>Tracheophyta</taxon>
        <taxon>Spermatophyta</taxon>
        <taxon>Magnoliopsida</taxon>
        <taxon>Liliopsida</taxon>
        <taxon>Zingiberales</taxon>
        <taxon>Musaceae</taxon>
        <taxon>Musa</taxon>
    </lineage>
</organism>
<dbReference type="Proteomes" id="UP001055439">
    <property type="component" value="Chromosome 3"/>
</dbReference>
<evidence type="ECO:0000313" key="3">
    <source>
        <dbReference type="Proteomes" id="UP001055439"/>
    </source>
</evidence>
<reference evidence="2" key="1">
    <citation type="submission" date="2022-05" db="EMBL/GenBank/DDBJ databases">
        <title>The Musa troglodytarum L. genome provides insights into the mechanism of non-climacteric behaviour and enrichment of carotenoids.</title>
        <authorList>
            <person name="Wang J."/>
        </authorList>
    </citation>
    <scope>NUCLEOTIDE SEQUENCE</scope>
    <source>
        <tissue evidence="2">Leaf</tissue>
    </source>
</reference>
<dbReference type="EMBL" id="CP097505">
    <property type="protein sequence ID" value="URD92927.1"/>
    <property type="molecule type" value="Genomic_DNA"/>
</dbReference>
<dbReference type="InterPro" id="IPR025322">
    <property type="entry name" value="PADRE_dom"/>
</dbReference>
<name>A0A9E7JST9_9LILI</name>
<feature type="compositionally biased region" description="Polar residues" evidence="1">
    <location>
        <begin position="169"/>
        <end position="178"/>
    </location>
</feature>
<dbReference type="AlphaFoldDB" id="A0A9E7JST9"/>
<dbReference type="Pfam" id="PF14009">
    <property type="entry name" value="PADRE"/>
    <property type="match status" value="1"/>
</dbReference>
<evidence type="ECO:0000313" key="2">
    <source>
        <dbReference type="EMBL" id="URD92927.1"/>
    </source>
</evidence>